<dbReference type="PANTHER" id="PTHR42680">
    <property type="entry name" value="DCTP DEAMINASE"/>
    <property type="match status" value="1"/>
</dbReference>
<proteinExistence type="inferred from homology"/>
<dbReference type="InterPro" id="IPR036157">
    <property type="entry name" value="dUTPase-like_sf"/>
</dbReference>
<organism evidence="3">
    <name type="scientific">marine metagenome</name>
    <dbReference type="NCBI Taxonomy" id="408172"/>
    <lineage>
        <taxon>unclassified sequences</taxon>
        <taxon>metagenomes</taxon>
        <taxon>ecological metagenomes</taxon>
    </lineage>
</organism>
<sequence>MILNDKQIRKLVEEEDMINPFVDKLVHKGISHGLGTAGYDIRCGDEFKIFSNAKSAIIDPLNFTEDSFITVKGEPSILIPPNSFALAASMEYFKMPRRVTGLVTAKSTYARSGLGTPSSILEGGWRGNLVMEFANHSNLPIKLYANSGAAQILFFEGAEPEVSYAEGKRKYQGQVGITLAKSK</sequence>
<dbReference type="AlphaFoldDB" id="A0A382PD34"/>
<evidence type="ECO:0000256" key="1">
    <source>
        <dbReference type="ARBA" id="ARBA00022801"/>
    </source>
</evidence>
<dbReference type="InterPro" id="IPR011962">
    <property type="entry name" value="dCTP_deaminase"/>
</dbReference>
<reference evidence="3" key="1">
    <citation type="submission" date="2018-05" db="EMBL/GenBank/DDBJ databases">
        <authorList>
            <person name="Lanie J.A."/>
            <person name="Ng W.-L."/>
            <person name="Kazmierczak K.M."/>
            <person name="Andrzejewski T.M."/>
            <person name="Davidsen T.M."/>
            <person name="Wayne K.J."/>
            <person name="Tettelin H."/>
            <person name="Glass J.I."/>
            <person name="Rusch D."/>
            <person name="Podicherti R."/>
            <person name="Tsui H.-C.T."/>
            <person name="Winkler M.E."/>
        </authorList>
    </citation>
    <scope>NUCLEOTIDE SEQUENCE</scope>
</reference>
<dbReference type="GO" id="GO:0008829">
    <property type="term" value="F:dCTP deaminase activity"/>
    <property type="evidence" value="ECO:0007669"/>
    <property type="project" value="InterPro"/>
</dbReference>
<accession>A0A382PD34</accession>
<keyword evidence="2" id="KW-0546">Nucleotide metabolism</keyword>
<dbReference type="Pfam" id="PF22769">
    <property type="entry name" value="DCD"/>
    <property type="match status" value="1"/>
</dbReference>
<dbReference type="EMBL" id="UINC01105676">
    <property type="protein sequence ID" value="SVC69791.1"/>
    <property type="molecule type" value="Genomic_DNA"/>
</dbReference>
<evidence type="ECO:0000313" key="3">
    <source>
        <dbReference type="EMBL" id="SVC69791.1"/>
    </source>
</evidence>
<dbReference type="NCBIfam" id="TIGR02274">
    <property type="entry name" value="dCTP_deam"/>
    <property type="match status" value="1"/>
</dbReference>
<keyword evidence="1" id="KW-0378">Hydrolase</keyword>
<dbReference type="CDD" id="cd07557">
    <property type="entry name" value="trimeric_dUTPase"/>
    <property type="match status" value="1"/>
</dbReference>
<dbReference type="GO" id="GO:0006229">
    <property type="term" value="P:dUTP biosynthetic process"/>
    <property type="evidence" value="ECO:0007669"/>
    <property type="project" value="InterPro"/>
</dbReference>
<dbReference type="PANTHER" id="PTHR42680:SF3">
    <property type="entry name" value="DCTP DEAMINASE"/>
    <property type="match status" value="1"/>
</dbReference>
<protein>
    <submittedName>
        <fullName evidence="3">Uncharacterized protein</fullName>
    </submittedName>
</protein>
<dbReference type="SUPFAM" id="SSF51283">
    <property type="entry name" value="dUTPase-like"/>
    <property type="match status" value="1"/>
</dbReference>
<evidence type="ECO:0000256" key="2">
    <source>
        <dbReference type="ARBA" id="ARBA00023080"/>
    </source>
</evidence>
<gene>
    <name evidence="3" type="ORF">METZ01_LOCUS322645</name>
</gene>
<name>A0A382PD34_9ZZZZ</name>
<dbReference type="InterPro" id="IPR033704">
    <property type="entry name" value="dUTPase_trimeric"/>
</dbReference>
<dbReference type="Gene3D" id="2.70.40.10">
    <property type="match status" value="1"/>
</dbReference>
<dbReference type="HAMAP" id="MF_00146">
    <property type="entry name" value="dCTP_deaminase"/>
    <property type="match status" value="1"/>
</dbReference>
<dbReference type="GO" id="GO:0015949">
    <property type="term" value="P:nucleobase-containing small molecule interconversion"/>
    <property type="evidence" value="ECO:0007669"/>
    <property type="project" value="TreeGrafter"/>
</dbReference>